<organism evidence="1 2">
    <name type="scientific">Streptomyces violaceusniger (strain Tu 4113)</name>
    <dbReference type="NCBI Taxonomy" id="653045"/>
    <lineage>
        <taxon>Bacteria</taxon>
        <taxon>Bacillati</taxon>
        <taxon>Actinomycetota</taxon>
        <taxon>Actinomycetes</taxon>
        <taxon>Kitasatosporales</taxon>
        <taxon>Streptomycetaceae</taxon>
        <taxon>Streptomyces</taxon>
        <taxon>Streptomyces violaceusniger group</taxon>
    </lineage>
</organism>
<dbReference type="Proteomes" id="UP000008703">
    <property type="component" value="Chromosome"/>
</dbReference>
<proteinExistence type="predicted"/>
<evidence type="ECO:0000313" key="1">
    <source>
        <dbReference type="EMBL" id="AEM87007.1"/>
    </source>
</evidence>
<dbReference type="HOGENOM" id="CLU_3158545_0_0_11"/>
<keyword evidence="2" id="KW-1185">Reference proteome</keyword>
<dbReference type="AlphaFoldDB" id="G2NWQ0"/>
<sequence length="48" mass="5313">MEAWKAELIGVPRSCNRRLETPLPPPTRTLPEPFADAWALVDKGEGPV</sequence>
<evidence type="ECO:0000313" key="2">
    <source>
        <dbReference type="Proteomes" id="UP000008703"/>
    </source>
</evidence>
<reference evidence="1" key="1">
    <citation type="submission" date="2011-08" db="EMBL/GenBank/DDBJ databases">
        <title>Complete sequence of chromosome of Streptomyces violaceusniger Tu 4113.</title>
        <authorList>
            <consortium name="US DOE Joint Genome Institute"/>
            <person name="Lucas S."/>
            <person name="Han J."/>
            <person name="Lapidus A."/>
            <person name="Cheng J.-F."/>
            <person name="Goodwin L."/>
            <person name="Pitluck S."/>
            <person name="Peters L."/>
            <person name="Ivanova N."/>
            <person name="Daligault H."/>
            <person name="Detter J.C."/>
            <person name="Han C."/>
            <person name="Tapia R."/>
            <person name="Land M."/>
            <person name="Hauser L."/>
            <person name="Kyrpides N."/>
            <person name="Ivanova N."/>
            <person name="Pagani I."/>
            <person name="Hagen A."/>
            <person name="Katz L."/>
            <person name="Fiedler H.-P."/>
            <person name="Keasling J."/>
            <person name="Fortman J."/>
            <person name="Woyke T."/>
        </authorList>
    </citation>
    <scope>NUCLEOTIDE SEQUENCE [LARGE SCALE GENOMIC DNA]</scope>
    <source>
        <strain evidence="1">Tu 4113</strain>
    </source>
</reference>
<accession>G2NWQ0</accession>
<dbReference type="EMBL" id="CP002994">
    <property type="protein sequence ID" value="AEM87007.1"/>
    <property type="molecule type" value="Genomic_DNA"/>
</dbReference>
<protein>
    <submittedName>
        <fullName evidence="1">Uncharacterized protein</fullName>
    </submittedName>
</protein>
<name>G2NWQ0_STRV4</name>
<gene>
    <name evidence="1" type="ORF">Strvi_7671</name>
</gene>
<dbReference type="KEGG" id="svl:Strvi_7671"/>
<dbReference type="RefSeq" id="WP_014060479.1">
    <property type="nucleotide sequence ID" value="NC_015957.1"/>
</dbReference>